<dbReference type="OrthoDB" id="5890679at2759"/>
<organism evidence="2">
    <name type="scientific">Caenorhabditis remanei</name>
    <name type="common">Caenorhabditis vulgaris</name>
    <dbReference type="NCBI Taxonomy" id="31234"/>
    <lineage>
        <taxon>Eukaryota</taxon>
        <taxon>Metazoa</taxon>
        <taxon>Ecdysozoa</taxon>
        <taxon>Nematoda</taxon>
        <taxon>Chromadorea</taxon>
        <taxon>Rhabditida</taxon>
        <taxon>Rhabditina</taxon>
        <taxon>Rhabditomorpha</taxon>
        <taxon>Rhabditoidea</taxon>
        <taxon>Rhabditidae</taxon>
        <taxon>Peloderinae</taxon>
        <taxon>Caenorhabditis</taxon>
    </lineage>
</organism>
<accession>E3N819</accession>
<proteinExistence type="predicted"/>
<dbReference type="HOGENOM" id="CLU_1533992_0_0_1"/>
<keyword evidence="2" id="KW-1185">Reference proteome</keyword>
<dbReference type="AlphaFoldDB" id="E3N819"/>
<evidence type="ECO:0000313" key="1">
    <source>
        <dbReference type="EMBL" id="EFO89238.1"/>
    </source>
</evidence>
<gene>
    <name evidence="1" type="ORF">CRE_16332</name>
</gene>
<protein>
    <submittedName>
        <fullName evidence="1">Uncharacterized protein</fullName>
    </submittedName>
</protein>
<dbReference type="STRING" id="31234.E3N819"/>
<dbReference type="EMBL" id="DS268553">
    <property type="protein sequence ID" value="EFO89238.1"/>
    <property type="molecule type" value="Genomic_DNA"/>
</dbReference>
<dbReference type="InParanoid" id="E3N819"/>
<dbReference type="Proteomes" id="UP000008281">
    <property type="component" value="Unassembled WGS sequence"/>
</dbReference>
<sequence>MSSQFESFLDQTFPNWKLLSDDILNKILDDFVGSIHLRIRHRRCTVFGVPQISRSPKHEYWWTNGQLLSISGYLQREWAVQSKNPTGPYVYLKNDENSLYPIDLIHYIDIETDEEVQERKELEKKERWDALFSVAGQIVVLGKKHGHVKNLNFKNDIGKKVEKLARRMIGITLNS</sequence>
<evidence type="ECO:0000313" key="2">
    <source>
        <dbReference type="Proteomes" id="UP000008281"/>
    </source>
</evidence>
<name>E3N819_CAERE</name>
<reference evidence="1" key="1">
    <citation type="submission" date="2007-07" db="EMBL/GenBank/DDBJ databases">
        <title>PCAP assembly of the Caenorhabditis remanei genome.</title>
        <authorList>
            <consortium name="The Caenorhabditis remanei Sequencing Consortium"/>
            <person name="Wilson R.K."/>
        </authorList>
    </citation>
    <scope>NUCLEOTIDE SEQUENCE [LARGE SCALE GENOMIC DNA]</scope>
    <source>
        <strain evidence="1">PB4641</strain>
    </source>
</reference>